<feature type="compositionally biased region" description="Low complexity" evidence="1">
    <location>
        <begin position="41"/>
        <end position="86"/>
    </location>
</feature>
<name>A0A6N3FKJ8_ENTCA</name>
<dbReference type="PROSITE" id="PS51257">
    <property type="entry name" value="PROKAR_LIPOPROTEIN"/>
    <property type="match status" value="1"/>
</dbReference>
<proteinExistence type="predicted"/>
<sequence length="219" mass="23490">MKKTISLIGTLTLLSLGLLTGCNNEKDTAQSTNELSQSLVSTESKQSTTMQTTESSSLASTSTSETSTTSQQSTDHSDATQTTASSVSTNEFPYAVDLSQYGPSLTFYFHGVNVPDAVTIQNTSPLIISIDDSASYEAQVDTIATKEIRIFSANDNGIRTVKVNTQLTFAKGITSNGNPDFSHNLYLFTNKEGGLSLITPNYAGNVSDDQRDVMLEVLQ</sequence>
<feature type="compositionally biased region" description="Polar residues" evidence="1">
    <location>
        <begin position="29"/>
        <end position="40"/>
    </location>
</feature>
<protein>
    <recommendedName>
        <fullName evidence="3">Lipoprotein</fullName>
    </recommendedName>
</protein>
<evidence type="ECO:0000313" key="2">
    <source>
        <dbReference type="EMBL" id="VYU52592.1"/>
    </source>
</evidence>
<evidence type="ECO:0008006" key="3">
    <source>
        <dbReference type="Google" id="ProtNLM"/>
    </source>
</evidence>
<evidence type="ECO:0000256" key="1">
    <source>
        <dbReference type="SAM" id="MobiDB-lite"/>
    </source>
</evidence>
<reference evidence="2" key="1">
    <citation type="submission" date="2019-11" db="EMBL/GenBank/DDBJ databases">
        <authorList>
            <person name="Feng L."/>
        </authorList>
    </citation>
    <scope>NUCLEOTIDE SEQUENCE</scope>
    <source>
        <strain evidence="2">ECasseliflavusLFYP2</strain>
    </source>
</reference>
<dbReference type="EMBL" id="CACRTX010000016">
    <property type="protein sequence ID" value="VYU52592.1"/>
    <property type="molecule type" value="Genomic_DNA"/>
</dbReference>
<dbReference type="RefSeq" id="WP_421758417.1">
    <property type="nucleotide sequence ID" value="NZ_CACRTX010000016.1"/>
</dbReference>
<organism evidence="2">
    <name type="scientific">Enterococcus casseliflavus</name>
    <name type="common">Enterococcus flavescens</name>
    <dbReference type="NCBI Taxonomy" id="37734"/>
    <lineage>
        <taxon>Bacteria</taxon>
        <taxon>Bacillati</taxon>
        <taxon>Bacillota</taxon>
        <taxon>Bacilli</taxon>
        <taxon>Lactobacillales</taxon>
        <taxon>Enterococcaceae</taxon>
        <taxon>Enterococcus</taxon>
    </lineage>
</organism>
<accession>A0A6N3FKJ8</accession>
<gene>
    <name evidence="2" type="ORF">ECLFYP2_00437</name>
</gene>
<feature type="region of interest" description="Disordered" evidence="1">
    <location>
        <begin position="28"/>
        <end position="86"/>
    </location>
</feature>
<dbReference type="AlphaFoldDB" id="A0A6N3FKJ8"/>